<reference evidence="7" key="2">
    <citation type="submission" date="2020-09" db="EMBL/GenBank/DDBJ databases">
        <authorList>
            <person name="Sun Q."/>
            <person name="Zhou Y."/>
        </authorList>
    </citation>
    <scope>NUCLEOTIDE SEQUENCE</scope>
    <source>
        <strain evidence="7">CGMCC 1.12827</strain>
    </source>
</reference>
<dbReference type="Pfam" id="PF00753">
    <property type="entry name" value="Lactamase_B"/>
    <property type="match status" value="1"/>
</dbReference>
<dbReference type="AlphaFoldDB" id="A0A916TH04"/>
<dbReference type="CDD" id="cd06262">
    <property type="entry name" value="metallo-hydrolase-like_MBL-fold"/>
    <property type="match status" value="1"/>
</dbReference>
<evidence type="ECO:0000256" key="1">
    <source>
        <dbReference type="ARBA" id="ARBA00001947"/>
    </source>
</evidence>
<dbReference type="Proteomes" id="UP000621454">
    <property type="component" value="Unassembled WGS sequence"/>
</dbReference>
<dbReference type="InterPro" id="IPR001279">
    <property type="entry name" value="Metallo-B-lactamas"/>
</dbReference>
<dbReference type="EMBL" id="BMGC01000035">
    <property type="protein sequence ID" value="GGB43388.1"/>
    <property type="molecule type" value="Genomic_DNA"/>
</dbReference>
<evidence type="ECO:0000256" key="2">
    <source>
        <dbReference type="ARBA" id="ARBA00022723"/>
    </source>
</evidence>
<gene>
    <name evidence="7" type="ORF">GCM10011489_33620</name>
</gene>
<dbReference type="SUPFAM" id="SSF56281">
    <property type="entry name" value="Metallo-hydrolase/oxidoreductase"/>
    <property type="match status" value="1"/>
</dbReference>
<dbReference type="PANTHER" id="PTHR46233:SF3">
    <property type="entry name" value="HYDROXYACYLGLUTATHIONE HYDROLASE GLOC"/>
    <property type="match status" value="1"/>
</dbReference>
<feature type="domain" description="Metallo-beta-lactamase" evidence="6">
    <location>
        <begin position="12"/>
        <end position="200"/>
    </location>
</feature>
<reference evidence="7" key="1">
    <citation type="journal article" date="2014" name="Int. J. Syst. Evol. Microbiol.">
        <title>Complete genome sequence of Corynebacterium casei LMG S-19264T (=DSM 44701T), isolated from a smear-ripened cheese.</title>
        <authorList>
            <consortium name="US DOE Joint Genome Institute (JGI-PGF)"/>
            <person name="Walter F."/>
            <person name="Albersmeier A."/>
            <person name="Kalinowski J."/>
            <person name="Ruckert C."/>
        </authorList>
    </citation>
    <scope>NUCLEOTIDE SEQUENCE</scope>
    <source>
        <strain evidence="7">CGMCC 1.12827</strain>
    </source>
</reference>
<dbReference type="GO" id="GO:0016787">
    <property type="term" value="F:hydrolase activity"/>
    <property type="evidence" value="ECO:0007669"/>
    <property type="project" value="UniProtKB-KW"/>
</dbReference>
<evidence type="ECO:0000256" key="4">
    <source>
        <dbReference type="ARBA" id="ARBA00022833"/>
    </source>
</evidence>
<evidence type="ECO:0000256" key="3">
    <source>
        <dbReference type="ARBA" id="ARBA00022801"/>
    </source>
</evidence>
<accession>A0A916TH04</accession>
<organism evidence="7 8">
    <name type="scientific">Gordonia jinhuaensis</name>
    <dbReference type="NCBI Taxonomy" id="1517702"/>
    <lineage>
        <taxon>Bacteria</taxon>
        <taxon>Bacillati</taxon>
        <taxon>Actinomycetota</taxon>
        <taxon>Actinomycetes</taxon>
        <taxon>Mycobacteriales</taxon>
        <taxon>Gordoniaceae</taxon>
        <taxon>Gordonia</taxon>
    </lineage>
</organism>
<keyword evidence="3" id="KW-0378">Hydrolase</keyword>
<dbReference type="GO" id="GO:0046872">
    <property type="term" value="F:metal ion binding"/>
    <property type="evidence" value="ECO:0007669"/>
    <property type="project" value="UniProtKB-KW"/>
</dbReference>
<comment type="caution">
    <text evidence="7">The sequence shown here is derived from an EMBL/GenBank/DDBJ whole genome shotgun (WGS) entry which is preliminary data.</text>
</comment>
<evidence type="ECO:0000259" key="6">
    <source>
        <dbReference type="SMART" id="SM00849"/>
    </source>
</evidence>
<dbReference type="PANTHER" id="PTHR46233">
    <property type="entry name" value="HYDROXYACYLGLUTATHIONE HYDROLASE GLOC"/>
    <property type="match status" value="1"/>
</dbReference>
<dbReference type="InterPro" id="IPR036866">
    <property type="entry name" value="RibonucZ/Hydroxyglut_hydro"/>
</dbReference>
<protein>
    <recommendedName>
        <fullName evidence="6">Metallo-beta-lactamase domain-containing protein</fullName>
    </recommendedName>
</protein>
<evidence type="ECO:0000313" key="7">
    <source>
        <dbReference type="EMBL" id="GGB43388.1"/>
    </source>
</evidence>
<feature type="region of interest" description="Disordered" evidence="5">
    <location>
        <begin position="202"/>
        <end position="226"/>
    </location>
</feature>
<dbReference type="RefSeq" id="WP_188587967.1">
    <property type="nucleotide sequence ID" value="NZ_BMGC01000035.1"/>
</dbReference>
<name>A0A916TH04_9ACTN</name>
<comment type="cofactor">
    <cofactor evidence="1">
        <name>Zn(2+)</name>
        <dbReference type="ChEBI" id="CHEBI:29105"/>
    </cofactor>
</comment>
<keyword evidence="2" id="KW-0479">Metal-binding</keyword>
<evidence type="ECO:0000313" key="8">
    <source>
        <dbReference type="Proteomes" id="UP000621454"/>
    </source>
</evidence>
<sequence length="226" mass="23473">MVITGFPAGMFQTNCYVVAPAAGGEAVIIDPGQDAAPNVDKLLADHDLTPVAVLLTHGHLDHTWNAAPVADRYGIPIYLHPHDRAMLEDPAVGVGPTLGAMLPGITYTAPTDVRDFVDRRTEHLAGIDIAIDHAPGHTQGSVLLSVTTDDGVDVVFSGDVLFAGSIGRSDLPGGDGEQLLASIAATLLPRSDQTLVLPGHGPSTTIGDERRSNPFLAGLTPTGKDV</sequence>
<proteinExistence type="predicted"/>
<dbReference type="InterPro" id="IPR051453">
    <property type="entry name" value="MBL_Glyoxalase_II"/>
</dbReference>
<keyword evidence="8" id="KW-1185">Reference proteome</keyword>
<evidence type="ECO:0000256" key="5">
    <source>
        <dbReference type="SAM" id="MobiDB-lite"/>
    </source>
</evidence>
<dbReference type="Gene3D" id="3.60.15.10">
    <property type="entry name" value="Ribonuclease Z/Hydroxyacylglutathione hydrolase-like"/>
    <property type="match status" value="1"/>
</dbReference>
<keyword evidence="4" id="KW-0862">Zinc</keyword>
<dbReference type="SMART" id="SM00849">
    <property type="entry name" value="Lactamase_B"/>
    <property type="match status" value="1"/>
</dbReference>